<organism evidence="1 2">
    <name type="scientific">Steccherinum ochraceum</name>
    <dbReference type="NCBI Taxonomy" id="92696"/>
    <lineage>
        <taxon>Eukaryota</taxon>
        <taxon>Fungi</taxon>
        <taxon>Dikarya</taxon>
        <taxon>Basidiomycota</taxon>
        <taxon>Agaricomycotina</taxon>
        <taxon>Agaricomycetes</taxon>
        <taxon>Polyporales</taxon>
        <taxon>Steccherinaceae</taxon>
        <taxon>Steccherinum</taxon>
    </lineage>
</organism>
<proteinExistence type="predicted"/>
<evidence type="ECO:0000313" key="1">
    <source>
        <dbReference type="EMBL" id="TCD63553.1"/>
    </source>
</evidence>
<evidence type="ECO:0000313" key="2">
    <source>
        <dbReference type="Proteomes" id="UP000292702"/>
    </source>
</evidence>
<dbReference type="AlphaFoldDB" id="A0A4R0RA91"/>
<comment type="caution">
    <text evidence="1">The sequence shown here is derived from an EMBL/GenBank/DDBJ whole genome shotgun (WGS) entry which is preliminary data.</text>
</comment>
<sequence length="295" mass="32883">MTEVTLSTSNNAVARFLRSKAFHLQVDTLEEEVFFRSASEARDRPEPGVTVPPIFLKHQSRPTGPGLLTEAERAFFDHNGDVWVSDEGLAQFTSALLDMFAYAKSPHWSKEIHARFTLPTPGSSTPSVDMDSVLALRNGIGECTLLVFNCSGKNPSRGVDYEPVLVAASIAAFHQNNQARQAVGQTPLLYKDFPCLAMVGTAPIFYRVLVDHQVADHLDRPGQSLVVKKLVPPVPDSGRYIVDGMVPLQNRRIVFGCLEKFRKFVSDVPEMFPRELLSRAFRGFWDVDENDDEFA</sequence>
<protein>
    <submittedName>
        <fullName evidence="1">Uncharacterized protein</fullName>
    </submittedName>
</protein>
<reference evidence="1 2" key="1">
    <citation type="submission" date="2018-11" db="EMBL/GenBank/DDBJ databases">
        <title>Genome assembly of Steccherinum ochraceum LE-BIN_3174, the white-rot fungus of the Steccherinaceae family (The Residual Polyporoid clade, Polyporales, Basidiomycota).</title>
        <authorList>
            <person name="Fedorova T.V."/>
            <person name="Glazunova O.A."/>
            <person name="Landesman E.O."/>
            <person name="Moiseenko K.V."/>
            <person name="Psurtseva N.V."/>
            <person name="Savinova O.S."/>
            <person name="Shakhova N.V."/>
            <person name="Tyazhelova T.V."/>
            <person name="Vasina D.V."/>
        </authorList>
    </citation>
    <scope>NUCLEOTIDE SEQUENCE [LARGE SCALE GENOMIC DNA]</scope>
    <source>
        <strain evidence="1 2">LE-BIN_3174</strain>
    </source>
</reference>
<gene>
    <name evidence="1" type="ORF">EIP91_005224</name>
</gene>
<name>A0A4R0RA91_9APHY</name>
<dbReference type="OrthoDB" id="3213671at2759"/>
<dbReference type="Proteomes" id="UP000292702">
    <property type="component" value="Unassembled WGS sequence"/>
</dbReference>
<keyword evidence="2" id="KW-1185">Reference proteome</keyword>
<accession>A0A4R0RA91</accession>
<dbReference type="EMBL" id="RWJN01000289">
    <property type="protein sequence ID" value="TCD63553.1"/>
    <property type="molecule type" value="Genomic_DNA"/>
</dbReference>